<name>R7QAI9_CHOCR</name>
<dbReference type="RefSeq" id="XP_005714637.1">
    <property type="nucleotide sequence ID" value="XM_005714580.1"/>
</dbReference>
<gene>
    <name evidence="1" type="ORF">CHC_T00003725001</name>
</gene>
<accession>R7QAI9</accession>
<dbReference type="EMBL" id="HG001706">
    <property type="protein sequence ID" value="CDF34818.1"/>
    <property type="molecule type" value="Genomic_DNA"/>
</dbReference>
<sequence>MRLGTLLLPKRKKTNLRYHTATVREAQEKMWLTLHTETIRTLQLKKAPRSSKFNTTCKLVKTQTLHASRVASYCSSIRFRTVTS</sequence>
<organism evidence="1 2">
    <name type="scientific">Chondrus crispus</name>
    <name type="common">Carrageen Irish moss</name>
    <name type="synonym">Polymorpha crispa</name>
    <dbReference type="NCBI Taxonomy" id="2769"/>
    <lineage>
        <taxon>Eukaryota</taxon>
        <taxon>Rhodophyta</taxon>
        <taxon>Florideophyceae</taxon>
        <taxon>Rhodymeniophycidae</taxon>
        <taxon>Gigartinales</taxon>
        <taxon>Gigartinaceae</taxon>
        <taxon>Chondrus</taxon>
    </lineage>
</organism>
<dbReference type="Gramene" id="CDF34818">
    <property type="protein sequence ID" value="CDF34818"/>
    <property type="gene ID" value="CHC_T00003725001"/>
</dbReference>
<proteinExistence type="predicted"/>
<dbReference type="Proteomes" id="UP000012073">
    <property type="component" value="Unassembled WGS sequence"/>
</dbReference>
<dbReference type="GeneID" id="17322339"/>
<reference evidence="2" key="1">
    <citation type="journal article" date="2013" name="Proc. Natl. Acad. Sci. U.S.A.">
        <title>Genome structure and metabolic features in the red seaweed Chondrus crispus shed light on evolution of the Archaeplastida.</title>
        <authorList>
            <person name="Collen J."/>
            <person name="Porcel B."/>
            <person name="Carre W."/>
            <person name="Ball S.G."/>
            <person name="Chaparro C."/>
            <person name="Tonon T."/>
            <person name="Barbeyron T."/>
            <person name="Michel G."/>
            <person name="Noel B."/>
            <person name="Valentin K."/>
            <person name="Elias M."/>
            <person name="Artiguenave F."/>
            <person name="Arun A."/>
            <person name="Aury J.M."/>
            <person name="Barbosa-Neto J.F."/>
            <person name="Bothwell J.H."/>
            <person name="Bouget F.Y."/>
            <person name="Brillet L."/>
            <person name="Cabello-Hurtado F."/>
            <person name="Capella-Gutierrez S."/>
            <person name="Charrier B."/>
            <person name="Cladiere L."/>
            <person name="Cock J.M."/>
            <person name="Coelho S.M."/>
            <person name="Colleoni C."/>
            <person name="Czjzek M."/>
            <person name="Da Silva C."/>
            <person name="Delage L."/>
            <person name="Denoeud F."/>
            <person name="Deschamps P."/>
            <person name="Dittami S.M."/>
            <person name="Gabaldon T."/>
            <person name="Gachon C.M."/>
            <person name="Groisillier A."/>
            <person name="Herve C."/>
            <person name="Jabbari K."/>
            <person name="Katinka M."/>
            <person name="Kloareg B."/>
            <person name="Kowalczyk N."/>
            <person name="Labadie K."/>
            <person name="Leblanc C."/>
            <person name="Lopez P.J."/>
            <person name="McLachlan D.H."/>
            <person name="Meslet-Cladiere L."/>
            <person name="Moustafa A."/>
            <person name="Nehr Z."/>
            <person name="Nyvall Collen P."/>
            <person name="Panaud O."/>
            <person name="Partensky F."/>
            <person name="Poulain J."/>
            <person name="Rensing S.A."/>
            <person name="Rousvoal S."/>
            <person name="Samson G."/>
            <person name="Symeonidi A."/>
            <person name="Weissenbach J."/>
            <person name="Zambounis A."/>
            <person name="Wincker P."/>
            <person name="Boyen C."/>
        </authorList>
    </citation>
    <scope>NUCLEOTIDE SEQUENCE [LARGE SCALE GENOMIC DNA]</scope>
    <source>
        <strain evidence="2">cv. Stackhouse</strain>
    </source>
</reference>
<evidence type="ECO:0000313" key="1">
    <source>
        <dbReference type="EMBL" id="CDF34818.1"/>
    </source>
</evidence>
<keyword evidence="2" id="KW-1185">Reference proteome</keyword>
<dbReference type="AlphaFoldDB" id="R7QAI9"/>
<evidence type="ECO:0000313" key="2">
    <source>
        <dbReference type="Proteomes" id="UP000012073"/>
    </source>
</evidence>
<dbReference type="KEGG" id="ccp:CHC_T00003725001"/>
<protein>
    <submittedName>
        <fullName evidence="1">Uncharacterized protein</fullName>
    </submittedName>
</protein>